<reference evidence="2" key="1">
    <citation type="submission" date="2021-06" db="EMBL/GenBank/DDBJ databases">
        <authorList>
            <person name="Kallberg Y."/>
            <person name="Tangrot J."/>
            <person name="Rosling A."/>
        </authorList>
    </citation>
    <scope>NUCLEOTIDE SEQUENCE</scope>
    <source>
        <strain evidence="2">FL130A</strain>
    </source>
</reference>
<sequence>MAISHLHDLSYNSEDLDSKGSASLYPCKSSELGVKKFVEYRLTERERAIAHG</sequence>
<accession>A0A9N8YL84</accession>
<dbReference type="Proteomes" id="UP000789508">
    <property type="component" value="Unassembled WGS sequence"/>
</dbReference>
<evidence type="ECO:0000313" key="2">
    <source>
        <dbReference type="EMBL" id="CAG8440645.1"/>
    </source>
</evidence>
<keyword evidence="3" id="KW-1185">Reference proteome</keyword>
<evidence type="ECO:0000256" key="1">
    <source>
        <dbReference type="SAM" id="MobiDB-lite"/>
    </source>
</evidence>
<feature type="region of interest" description="Disordered" evidence="1">
    <location>
        <begin position="1"/>
        <end position="25"/>
    </location>
</feature>
<dbReference type="EMBL" id="CAJVPS010000015">
    <property type="protein sequence ID" value="CAG8440645.1"/>
    <property type="molecule type" value="Genomic_DNA"/>
</dbReference>
<protein>
    <submittedName>
        <fullName evidence="2">2146_t:CDS:1</fullName>
    </submittedName>
</protein>
<proteinExistence type="predicted"/>
<evidence type="ECO:0000313" key="3">
    <source>
        <dbReference type="Proteomes" id="UP000789508"/>
    </source>
</evidence>
<dbReference type="AlphaFoldDB" id="A0A9N8YL84"/>
<gene>
    <name evidence="2" type="ORF">ALEPTO_LOCUS278</name>
</gene>
<organism evidence="2 3">
    <name type="scientific">Ambispora leptoticha</name>
    <dbReference type="NCBI Taxonomy" id="144679"/>
    <lineage>
        <taxon>Eukaryota</taxon>
        <taxon>Fungi</taxon>
        <taxon>Fungi incertae sedis</taxon>
        <taxon>Mucoromycota</taxon>
        <taxon>Glomeromycotina</taxon>
        <taxon>Glomeromycetes</taxon>
        <taxon>Archaeosporales</taxon>
        <taxon>Ambisporaceae</taxon>
        <taxon>Ambispora</taxon>
    </lineage>
</organism>
<comment type="caution">
    <text evidence="2">The sequence shown here is derived from an EMBL/GenBank/DDBJ whole genome shotgun (WGS) entry which is preliminary data.</text>
</comment>
<name>A0A9N8YL84_9GLOM</name>